<evidence type="ECO:0000313" key="8">
    <source>
        <dbReference type="Proteomes" id="UP000295499"/>
    </source>
</evidence>
<comment type="caution">
    <text evidence="7">The sequence shown here is derived from an EMBL/GenBank/DDBJ whole genome shotgun (WGS) entry which is preliminary data.</text>
</comment>
<dbReference type="InterPro" id="IPR036737">
    <property type="entry name" value="OmpA-like_sf"/>
</dbReference>
<evidence type="ECO:0000256" key="2">
    <source>
        <dbReference type="ARBA" id="ARBA00023136"/>
    </source>
</evidence>
<dbReference type="Pfam" id="PF00691">
    <property type="entry name" value="OmpA"/>
    <property type="match status" value="1"/>
</dbReference>
<organism evidence="7 8">
    <name type="scientific">Pedobacter duraquae</name>
    <dbReference type="NCBI Taxonomy" id="425511"/>
    <lineage>
        <taxon>Bacteria</taxon>
        <taxon>Pseudomonadati</taxon>
        <taxon>Bacteroidota</taxon>
        <taxon>Sphingobacteriia</taxon>
        <taxon>Sphingobacteriales</taxon>
        <taxon>Sphingobacteriaceae</taxon>
        <taxon>Pedobacter</taxon>
    </lineage>
</organism>
<dbReference type="InterPro" id="IPR050330">
    <property type="entry name" value="Bact_OuterMem_StrucFunc"/>
</dbReference>
<dbReference type="PRINTS" id="PR01021">
    <property type="entry name" value="OMPADOMAIN"/>
</dbReference>
<keyword evidence="5" id="KW-0812">Transmembrane</keyword>
<keyword evidence="5" id="KW-1133">Transmembrane helix</keyword>
<feature type="transmembrane region" description="Helical" evidence="5">
    <location>
        <begin position="14"/>
        <end position="31"/>
    </location>
</feature>
<proteinExistence type="predicted"/>
<dbReference type="InterPro" id="IPR006665">
    <property type="entry name" value="OmpA-like"/>
</dbReference>
<comment type="subcellular location">
    <subcellularLocation>
        <location evidence="1">Cell outer membrane</location>
    </subcellularLocation>
</comment>
<dbReference type="EMBL" id="SNWM01000001">
    <property type="protein sequence ID" value="TDO24656.1"/>
    <property type="molecule type" value="Genomic_DNA"/>
</dbReference>
<dbReference type="PANTHER" id="PTHR30329">
    <property type="entry name" value="STATOR ELEMENT OF FLAGELLAR MOTOR COMPLEX"/>
    <property type="match status" value="1"/>
</dbReference>
<reference evidence="7 8" key="1">
    <citation type="submission" date="2019-03" db="EMBL/GenBank/DDBJ databases">
        <title>Genomic Encyclopedia of Archaeal and Bacterial Type Strains, Phase II (KMG-II): from individual species to whole genera.</title>
        <authorList>
            <person name="Goeker M."/>
        </authorList>
    </citation>
    <scope>NUCLEOTIDE SEQUENCE [LARGE SCALE GENOMIC DNA]</scope>
    <source>
        <strain evidence="7 8">DSM 19034</strain>
    </source>
</reference>
<evidence type="ECO:0000256" key="1">
    <source>
        <dbReference type="ARBA" id="ARBA00004442"/>
    </source>
</evidence>
<dbReference type="Gene3D" id="3.30.1330.60">
    <property type="entry name" value="OmpA-like domain"/>
    <property type="match status" value="1"/>
</dbReference>
<keyword evidence="3" id="KW-0998">Cell outer membrane</keyword>
<dbReference type="AlphaFoldDB" id="A0A4R6IRS4"/>
<dbReference type="RefSeq" id="WP_133552829.1">
    <property type="nucleotide sequence ID" value="NZ_SNWM01000001.1"/>
</dbReference>
<dbReference type="PANTHER" id="PTHR30329:SF21">
    <property type="entry name" value="LIPOPROTEIN YIAD-RELATED"/>
    <property type="match status" value="1"/>
</dbReference>
<accession>A0A4R6IRS4</accession>
<dbReference type="SUPFAM" id="SSF103088">
    <property type="entry name" value="OmpA-like"/>
    <property type="match status" value="1"/>
</dbReference>
<dbReference type="OrthoDB" id="853367at2"/>
<evidence type="ECO:0000259" key="6">
    <source>
        <dbReference type="PROSITE" id="PS51123"/>
    </source>
</evidence>
<dbReference type="CDD" id="cd07185">
    <property type="entry name" value="OmpA_C-like"/>
    <property type="match status" value="1"/>
</dbReference>
<dbReference type="PROSITE" id="PS51123">
    <property type="entry name" value="OMPA_2"/>
    <property type="match status" value="1"/>
</dbReference>
<name>A0A4R6IRS4_9SPHI</name>
<feature type="domain" description="OmpA-like" evidence="6">
    <location>
        <begin position="84"/>
        <end position="202"/>
    </location>
</feature>
<evidence type="ECO:0000256" key="4">
    <source>
        <dbReference type="PROSITE-ProRule" id="PRU00473"/>
    </source>
</evidence>
<sequence>MAELDVQPKKKNPIVWIILVLIALALLFFLMRGCNESKTTGLADTTTRDTLAKTVVDWNQVDFNTPDTTYEEVTDTGIVIRSTSKYTIYGIGENILFAKDQSEIQRAADVQLQQIAASLKKRFNGASLAVYGNTDATGTAEHNKKLGASRAEVVKDWLIQNGFSADLITVQSKGESDPVATNATEKGKKLNRSVEIVALAAK</sequence>
<evidence type="ECO:0000313" key="7">
    <source>
        <dbReference type="EMBL" id="TDO24656.1"/>
    </source>
</evidence>
<protein>
    <submittedName>
        <fullName evidence="7">Outer membrane protein OmpA-like peptidoglycan-associated protein</fullName>
    </submittedName>
</protein>
<keyword evidence="8" id="KW-1185">Reference proteome</keyword>
<dbReference type="Proteomes" id="UP000295499">
    <property type="component" value="Unassembled WGS sequence"/>
</dbReference>
<dbReference type="InterPro" id="IPR006664">
    <property type="entry name" value="OMP_bac"/>
</dbReference>
<evidence type="ECO:0000256" key="3">
    <source>
        <dbReference type="ARBA" id="ARBA00023237"/>
    </source>
</evidence>
<dbReference type="GO" id="GO:0009279">
    <property type="term" value="C:cell outer membrane"/>
    <property type="evidence" value="ECO:0007669"/>
    <property type="project" value="UniProtKB-SubCell"/>
</dbReference>
<evidence type="ECO:0000256" key="5">
    <source>
        <dbReference type="SAM" id="Phobius"/>
    </source>
</evidence>
<keyword evidence="2 4" id="KW-0472">Membrane</keyword>
<gene>
    <name evidence="7" type="ORF">CLV32_0949</name>
</gene>